<dbReference type="GO" id="GO:0006680">
    <property type="term" value="P:glucosylceramide catabolic process"/>
    <property type="evidence" value="ECO:0007669"/>
    <property type="project" value="UniProtKB-ARBA"/>
</dbReference>
<keyword evidence="12" id="KW-0326">Glycosidase</keyword>
<dbReference type="GO" id="GO:0005102">
    <property type="term" value="F:signaling receptor binding"/>
    <property type="evidence" value="ECO:0007669"/>
    <property type="project" value="UniProtKB-ARBA"/>
</dbReference>
<reference evidence="17" key="1">
    <citation type="journal article" date="2023" name="G3 (Bethesda)">
        <title>Whole genome assemblies of Zophobas morio and Tenebrio molitor.</title>
        <authorList>
            <person name="Kaur S."/>
            <person name="Stinson S.A."/>
            <person name="diCenzo G.C."/>
        </authorList>
    </citation>
    <scope>NUCLEOTIDE SEQUENCE</scope>
    <source>
        <strain evidence="17">QUZm001</strain>
    </source>
</reference>
<dbReference type="GO" id="GO:0030163">
    <property type="term" value="P:protein catabolic process"/>
    <property type="evidence" value="ECO:0007669"/>
    <property type="project" value="UniProtKB-ARBA"/>
</dbReference>
<dbReference type="GO" id="GO:0010605">
    <property type="term" value="P:negative regulation of macromolecule metabolic process"/>
    <property type="evidence" value="ECO:0007669"/>
    <property type="project" value="UniProtKB-ARBA"/>
</dbReference>
<dbReference type="PANTHER" id="PTHR11069:SF23">
    <property type="entry name" value="LYSOSOMAL ACID GLUCOSYLCERAMIDASE"/>
    <property type="match status" value="1"/>
</dbReference>
<sequence length="527" mass="59528">MLLLVVPLITSFFGLSSSQQPCWSRDYGNGGTVCVCNSTYCDTIPRPQVVPSPHFLVYTSNQAGLRFQKTNGTFDPSSTETNFASYDSSSESDDSTYDNSTNNVYIDSNTTYQTMVGWGGAFTDATGINVNTLPETLQETLLQSLFGKNGLEYSVGRVPIGGTDFSTRAYSYDDGTEDPQLHNFNLTYEDHNYKIPLILRALKLTKGKLKLFCSAWTAPKWMKTNNEYSGFGFIRRSMYQPWADYHVRFLDAYQEYNISFWGMTTGNEPSNSLNPYDKLEVVGWPSWLLRIWITDNLGPTVRNSSHSKINIMMLDDQRIFLPWYVRKVLQSERTRQYVNGIAVHWYLDEYIPASALTRTKKLFPEMFLLATEASNMPEGGENAVLLGSWLRGELYSTDIIEDVHNWVTGWVDWNMALNATGGPNYINNFVDSSIIVNATAAEFYKQPMHYHIGHFSKFVPPGSVRVHSEGTRIKNVRYVAFQRPDSGTVVVFLNRNKESVPVNLGDGSRGTASLELSGNSITTVLYW</sequence>
<feature type="region of interest" description="Disordered" evidence="13">
    <location>
        <begin position="70"/>
        <end position="98"/>
    </location>
</feature>
<evidence type="ECO:0000256" key="10">
    <source>
        <dbReference type="ARBA" id="ARBA00050474"/>
    </source>
</evidence>
<name>A0AA38M9T7_9CUCU</name>
<comment type="pathway">
    <text evidence="3">Sphingolipid metabolism.</text>
</comment>
<dbReference type="GO" id="GO:0005774">
    <property type="term" value="C:vacuolar membrane"/>
    <property type="evidence" value="ECO:0007669"/>
    <property type="project" value="UniProtKB-ARBA"/>
</dbReference>
<dbReference type="Proteomes" id="UP001168821">
    <property type="component" value="Unassembled WGS sequence"/>
</dbReference>
<feature type="domain" description="Glycosyl hydrolase family 30 TIM-barrel" evidence="15">
    <location>
        <begin position="117"/>
        <end position="459"/>
    </location>
</feature>
<dbReference type="InterPro" id="IPR001139">
    <property type="entry name" value="Glyco_hydro_30"/>
</dbReference>
<evidence type="ECO:0000256" key="1">
    <source>
        <dbReference type="ARBA" id="ARBA00001013"/>
    </source>
</evidence>
<feature type="signal peptide" evidence="14">
    <location>
        <begin position="1"/>
        <end position="18"/>
    </location>
</feature>
<evidence type="ECO:0000313" key="17">
    <source>
        <dbReference type="EMBL" id="KAJ3647977.1"/>
    </source>
</evidence>
<feature type="chain" id="PRO_5041351822" description="Glucosylceramidase" evidence="14">
    <location>
        <begin position="19"/>
        <end position="527"/>
    </location>
</feature>
<dbReference type="EC" id="3.2.1.45" evidence="5 12"/>
<evidence type="ECO:0000256" key="3">
    <source>
        <dbReference type="ARBA" id="ARBA00004991"/>
    </source>
</evidence>
<organism evidence="17 18">
    <name type="scientific">Zophobas morio</name>
    <dbReference type="NCBI Taxonomy" id="2755281"/>
    <lineage>
        <taxon>Eukaryota</taxon>
        <taxon>Metazoa</taxon>
        <taxon>Ecdysozoa</taxon>
        <taxon>Arthropoda</taxon>
        <taxon>Hexapoda</taxon>
        <taxon>Insecta</taxon>
        <taxon>Pterygota</taxon>
        <taxon>Neoptera</taxon>
        <taxon>Endopterygota</taxon>
        <taxon>Coleoptera</taxon>
        <taxon>Polyphaga</taxon>
        <taxon>Cucujiformia</taxon>
        <taxon>Tenebrionidae</taxon>
        <taxon>Zophobas</taxon>
    </lineage>
</organism>
<dbReference type="GO" id="GO:0007040">
    <property type="term" value="P:lysosome organization"/>
    <property type="evidence" value="ECO:0007669"/>
    <property type="project" value="UniProtKB-ARBA"/>
</dbReference>
<dbReference type="GO" id="GO:0032006">
    <property type="term" value="P:regulation of TOR signaling"/>
    <property type="evidence" value="ECO:0007669"/>
    <property type="project" value="UniProtKB-ARBA"/>
</dbReference>
<evidence type="ECO:0000259" key="16">
    <source>
        <dbReference type="Pfam" id="PF17189"/>
    </source>
</evidence>
<dbReference type="SUPFAM" id="SSF51011">
    <property type="entry name" value="Glycosyl hydrolase domain"/>
    <property type="match status" value="2"/>
</dbReference>
<dbReference type="GO" id="GO:0008202">
    <property type="term" value="P:steroid metabolic process"/>
    <property type="evidence" value="ECO:0007669"/>
    <property type="project" value="UniProtKB-ARBA"/>
</dbReference>
<evidence type="ECO:0000256" key="5">
    <source>
        <dbReference type="ARBA" id="ARBA00012658"/>
    </source>
</evidence>
<comment type="catalytic activity">
    <reaction evidence="10">
        <text>a beta-D-glucosylceramide + H2O = an N-acyl-sphingoid base + D-glucose</text>
        <dbReference type="Rhea" id="RHEA:81447"/>
        <dbReference type="ChEBI" id="CHEBI:4167"/>
        <dbReference type="ChEBI" id="CHEBI:15377"/>
        <dbReference type="ChEBI" id="CHEBI:83264"/>
        <dbReference type="ChEBI" id="CHEBI:83273"/>
    </reaction>
    <physiologicalReaction direction="left-to-right" evidence="10">
        <dbReference type="Rhea" id="RHEA:81448"/>
    </physiologicalReaction>
</comment>
<dbReference type="GO" id="GO:0004348">
    <property type="term" value="F:glucosylceramidase activity"/>
    <property type="evidence" value="ECO:0007669"/>
    <property type="project" value="UniProtKB-EC"/>
</dbReference>
<dbReference type="Pfam" id="PF02055">
    <property type="entry name" value="Glyco_hydro_30"/>
    <property type="match status" value="1"/>
</dbReference>
<accession>A0AA38M9T7</accession>
<dbReference type="InterPro" id="IPR033452">
    <property type="entry name" value="GH30_C"/>
</dbReference>
<evidence type="ECO:0000256" key="7">
    <source>
        <dbReference type="ARBA" id="ARBA00022801"/>
    </source>
</evidence>
<evidence type="ECO:0000256" key="9">
    <source>
        <dbReference type="ARBA" id="ARBA00023098"/>
    </source>
</evidence>
<dbReference type="GO" id="GO:0051246">
    <property type="term" value="P:regulation of protein metabolic process"/>
    <property type="evidence" value="ECO:0007669"/>
    <property type="project" value="UniProtKB-ARBA"/>
</dbReference>
<comment type="catalytic activity">
    <reaction evidence="1">
        <text>a beta-D-glucosyl-(1&lt;-&gt;1')-N-acylsphing-4-enine + H2O = an N-acylsphing-4-enine + D-glucose</text>
        <dbReference type="Rhea" id="RHEA:13269"/>
        <dbReference type="ChEBI" id="CHEBI:4167"/>
        <dbReference type="ChEBI" id="CHEBI:15377"/>
        <dbReference type="ChEBI" id="CHEBI:22801"/>
        <dbReference type="ChEBI" id="CHEBI:52639"/>
        <dbReference type="EC" id="3.2.1.45"/>
    </reaction>
    <physiologicalReaction direction="left-to-right" evidence="1">
        <dbReference type="Rhea" id="RHEA:13270"/>
    </physiologicalReaction>
</comment>
<comment type="pathway">
    <text evidence="2">Lipid metabolism; sphingolipid metabolism.</text>
</comment>
<dbReference type="SUPFAM" id="SSF51445">
    <property type="entry name" value="(Trans)glycosidases"/>
    <property type="match status" value="1"/>
</dbReference>
<evidence type="ECO:0000256" key="6">
    <source>
        <dbReference type="ARBA" id="ARBA00022729"/>
    </source>
</evidence>
<dbReference type="GO" id="GO:0005764">
    <property type="term" value="C:lysosome"/>
    <property type="evidence" value="ECO:0007669"/>
    <property type="project" value="UniProtKB-ARBA"/>
</dbReference>
<evidence type="ECO:0000256" key="8">
    <source>
        <dbReference type="ARBA" id="ARBA00022919"/>
    </source>
</evidence>
<dbReference type="AlphaFoldDB" id="A0AA38M9T7"/>
<dbReference type="InterPro" id="IPR033453">
    <property type="entry name" value="Glyco_hydro_30_TIM-barrel"/>
</dbReference>
<dbReference type="PANTHER" id="PTHR11069">
    <property type="entry name" value="GLUCOSYLCERAMIDASE"/>
    <property type="match status" value="1"/>
</dbReference>
<dbReference type="InterPro" id="IPR017853">
    <property type="entry name" value="GH"/>
</dbReference>
<dbReference type="Pfam" id="PF17189">
    <property type="entry name" value="Glyco_hydro_30C"/>
    <property type="match status" value="1"/>
</dbReference>
<protein>
    <recommendedName>
        <fullName evidence="5 12">Glucosylceramidase</fullName>
        <ecNumber evidence="5 12">3.2.1.45</ecNumber>
    </recommendedName>
</protein>
<feature type="compositionally biased region" description="Polar residues" evidence="13">
    <location>
        <begin position="70"/>
        <end position="84"/>
    </location>
</feature>
<gene>
    <name evidence="17" type="ORF">Zmor_019818</name>
</gene>
<dbReference type="EMBL" id="JALNTZ010000006">
    <property type="protein sequence ID" value="KAJ3647977.1"/>
    <property type="molecule type" value="Genomic_DNA"/>
</dbReference>
<keyword evidence="18" id="KW-1185">Reference proteome</keyword>
<comment type="catalytic activity">
    <reaction evidence="11">
        <text>an N-acyl-1-beta-D-glucosyl-15-methylhexadecasphing-4-enine + H2O = an N-acyl-15-methylhexadecasphing-4-enine + D-glucose</text>
        <dbReference type="Rhea" id="RHEA:34755"/>
        <dbReference type="ChEBI" id="CHEBI:4167"/>
        <dbReference type="ChEBI" id="CHEBI:15377"/>
        <dbReference type="ChEBI" id="CHEBI:70815"/>
        <dbReference type="ChEBI" id="CHEBI:70846"/>
    </reaction>
    <physiologicalReaction direction="left-to-right" evidence="11">
        <dbReference type="Rhea" id="RHEA:34756"/>
    </physiologicalReaction>
</comment>
<evidence type="ECO:0000256" key="11">
    <source>
        <dbReference type="ARBA" id="ARBA00051345"/>
    </source>
</evidence>
<dbReference type="GO" id="GO:0016758">
    <property type="term" value="F:hexosyltransferase activity"/>
    <property type="evidence" value="ECO:0007669"/>
    <property type="project" value="UniProtKB-ARBA"/>
</dbReference>
<keyword evidence="8 12" id="KW-0746">Sphingolipid metabolism</keyword>
<comment type="caution">
    <text evidence="17">The sequence shown here is derived from an EMBL/GenBank/DDBJ whole genome shotgun (WGS) entry which is preliminary data.</text>
</comment>
<dbReference type="GO" id="GO:0006066">
    <property type="term" value="P:alcohol metabolic process"/>
    <property type="evidence" value="ECO:0007669"/>
    <property type="project" value="UniProtKB-ARBA"/>
</dbReference>
<comment type="similarity">
    <text evidence="4 12">Belongs to the glycosyl hydrolase 30 family.</text>
</comment>
<dbReference type="GO" id="GO:0006914">
    <property type="term" value="P:autophagy"/>
    <property type="evidence" value="ECO:0007669"/>
    <property type="project" value="UniProtKB-ARBA"/>
</dbReference>
<dbReference type="GO" id="GO:0042391">
    <property type="term" value="P:regulation of membrane potential"/>
    <property type="evidence" value="ECO:0007669"/>
    <property type="project" value="UniProtKB-ARBA"/>
</dbReference>
<keyword evidence="6 14" id="KW-0732">Signal</keyword>
<dbReference type="GO" id="GO:0016241">
    <property type="term" value="P:regulation of macroautophagy"/>
    <property type="evidence" value="ECO:0007669"/>
    <property type="project" value="UniProtKB-ARBA"/>
</dbReference>
<evidence type="ECO:0000256" key="4">
    <source>
        <dbReference type="ARBA" id="ARBA00005382"/>
    </source>
</evidence>
<dbReference type="FunFam" id="3.20.20.80:FF:000030">
    <property type="entry name" value="Lysosomal acid glucosylceramidase"/>
    <property type="match status" value="1"/>
</dbReference>
<evidence type="ECO:0000259" key="15">
    <source>
        <dbReference type="Pfam" id="PF02055"/>
    </source>
</evidence>
<evidence type="ECO:0000256" key="13">
    <source>
        <dbReference type="SAM" id="MobiDB-lite"/>
    </source>
</evidence>
<keyword evidence="9 12" id="KW-0443">Lipid metabolism</keyword>
<keyword evidence="7 12" id="KW-0378">Hydrolase</keyword>
<evidence type="ECO:0000313" key="18">
    <source>
        <dbReference type="Proteomes" id="UP001168821"/>
    </source>
</evidence>
<feature type="domain" description="Glycosyl hydrolase family 30 beta sandwich" evidence="16">
    <location>
        <begin position="462"/>
        <end position="524"/>
    </location>
</feature>
<proteinExistence type="inferred from homology"/>
<evidence type="ECO:0000256" key="12">
    <source>
        <dbReference type="RuleBase" id="RU361188"/>
    </source>
</evidence>
<dbReference type="Gene3D" id="3.20.20.80">
    <property type="entry name" value="Glycosidases"/>
    <property type="match status" value="1"/>
</dbReference>
<dbReference type="PRINTS" id="PR00843">
    <property type="entry name" value="GLHYDRLASE30"/>
</dbReference>
<evidence type="ECO:0000256" key="2">
    <source>
        <dbReference type="ARBA" id="ARBA00004760"/>
    </source>
</evidence>
<evidence type="ECO:0000256" key="14">
    <source>
        <dbReference type="SAM" id="SignalP"/>
    </source>
</evidence>